<evidence type="ECO:0000256" key="1">
    <source>
        <dbReference type="ARBA" id="ARBA00004123"/>
    </source>
</evidence>
<accession>A0A1Z5JAG5</accession>
<evidence type="ECO:0000256" key="5">
    <source>
        <dbReference type="SAM" id="MobiDB-lite"/>
    </source>
</evidence>
<dbReference type="GO" id="GO:0036228">
    <property type="term" value="P:protein localization to nuclear inner membrane"/>
    <property type="evidence" value="ECO:0007669"/>
    <property type="project" value="TreeGrafter"/>
</dbReference>
<evidence type="ECO:0000259" key="6">
    <source>
        <dbReference type="Pfam" id="PF13874"/>
    </source>
</evidence>
<feature type="compositionally biased region" description="Polar residues" evidence="5">
    <location>
        <begin position="1"/>
        <end position="11"/>
    </location>
</feature>
<dbReference type="GO" id="GO:0017056">
    <property type="term" value="F:structural constituent of nuclear pore"/>
    <property type="evidence" value="ECO:0007669"/>
    <property type="project" value="TreeGrafter"/>
</dbReference>
<gene>
    <name evidence="7" type="ORF">FisN_1Hh360</name>
</gene>
<dbReference type="GO" id="GO:0044613">
    <property type="term" value="C:nuclear pore central transport channel"/>
    <property type="evidence" value="ECO:0007669"/>
    <property type="project" value="TreeGrafter"/>
</dbReference>
<dbReference type="InterPro" id="IPR025712">
    <property type="entry name" value="Nup54_alpha-helical_dom"/>
</dbReference>
<organism evidence="7 8">
    <name type="scientific">Fistulifera solaris</name>
    <name type="common">Oleaginous diatom</name>
    <dbReference type="NCBI Taxonomy" id="1519565"/>
    <lineage>
        <taxon>Eukaryota</taxon>
        <taxon>Sar</taxon>
        <taxon>Stramenopiles</taxon>
        <taxon>Ochrophyta</taxon>
        <taxon>Bacillariophyta</taxon>
        <taxon>Bacillariophyceae</taxon>
        <taxon>Bacillariophycidae</taxon>
        <taxon>Naviculales</taxon>
        <taxon>Naviculaceae</taxon>
        <taxon>Fistulifera</taxon>
    </lineage>
</organism>
<keyword evidence="4" id="KW-0175">Coiled coil</keyword>
<feature type="region of interest" description="Disordered" evidence="5">
    <location>
        <begin position="144"/>
        <end position="168"/>
    </location>
</feature>
<dbReference type="InParanoid" id="A0A1Z5JAG5"/>
<feature type="coiled-coil region" evidence="4">
    <location>
        <begin position="303"/>
        <end position="337"/>
    </location>
</feature>
<keyword evidence="8" id="KW-1185">Reference proteome</keyword>
<name>A0A1Z5JAG5_FISSO</name>
<evidence type="ECO:0000313" key="7">
    <source>
        <dbReference type="EMBL" id="GAX10818.1"/>
    </source>
</evidence>
<evidence type="ECO:0000256" key="4">
    <source>
        <dbReference type="SAM" id="Coils"/>
    </source>
</evidence>
<dbReference type="GO" id="GO:0006999">
    <property type="term" value="P:nuclear pore organization"/>
    <property type="evidence" value="ECO:0007669"/>
    <property type="project" value="TreeGrafter"/>
</dbReference>
<dbReference type="GO" id="GO:0006607">
    <property type="term" value="P:NLS-bearing protein import into nucleus"/>
    <property type="evidence" value="ECO:0007669"/>
    <property type="project" value="TreeGrafter"/>
</dbReference>
<keyword evidence="3" id="KW-0539">Nucleus</keyword>
<comment type="caution">
    <text evidence="7">The sequence shown here is derived from an EMBL/GenBank/DDBJ whole genome shotgun (WGS) entry which is preliminary data.</text>
</comment>
<evidence type="ECO:0000256" key="2">
    <source>
        <dbReference type="ARBA" id="ARBA00022448"/>
    </source>
</evidence>
<dbReference type="Pfam" id="PF13874">
    <property type="entry name" value="Nup54"/>
    <property type="match status" value="1"/>
</dbReference>
<sequence length="444" mass="46814">MVTWGSNTIHTVPQRAPAPTTTFGSPAPATGFGAPAASSGLFGSASPNTTFGGTPSPSGIFGSAPSSGSLFGSAPSSGTFGAPAPSGGLFGSAPAPSTSLFGSAPSSGSLFGSSPAPSGGLFGNTSNTSSAPFSFSSAAPSSGLFGAPSTPGFGQQQQQQQRPTVPQQAAQQALLDASARQEEYRVQSALEKLNHAYQGTEIATDTNSAHFSVTLYHSVSPEISQMQSLQGVGLDGKPLPIAPPRPPQISEEDWTRAVVCNTDHENYMPVALVGARALQARVQGQQEQANTCIQQLNDIQETAEVIRDRNHGANARLVEAEREQARLRKRMLAVMRKVEVLRCFSHPLQQGEVEAMHKLAEVEKQIYQNIQPALQRLAEIVRSNVSSQPPTVALPNDLDELKGVLTKHREALSRMTTAVQHDKGDLELIQKRVQVKAPSSSSLF</sequence>
<dbReference type="AlphaFoldDB" id="A0A1Z5JAG5"/>
<proteinExistence type="predicted"/>
<dbReference type="InterPro" id="IPR024864">
    <property type="entry name" value="Nup54/Nup57/Nup44"/>
</dbReference>
<feature type="region of interest" description="Disordered" evidence="5">
    <location>
        <begin position="1"/>
        <end position="30"/>
    </location>
</feature>
<evidence type="ECO:0000313" key="8">
    <source>
        <dbReference type="Proteomes" id="UP000198406"/>
    </source>
</evidence>
<dbReference type="EMBL" id="BDSP01000025">
    <property type="protein sequence ID" value="GAX10818.1"/>
    <property type="molecule type" value="Genomic_DNA"/>
</dbReference>
<feature type="domain" description="Nucleoporin Nup54 alpha-helical" evidence="6">
    <location>
        <begin position="245"/>
        <end position="380"/>
    </location>
</feature>
<dbReference type="OrthoDB" id="6162375at2759"/>
<dbReference type="PANTHER" id="PTHR13000:SF0">
    <property type="entry name" value="NUCLEOPORIN P54"/>
    <property type="match status" value="1"/>
</dbReference>
<reference evidence="7 8" key="1">
    <citation type="journal article" date="2015" name="Plant Cell">
        <title>Oil accumulation by the oleaginous diatom Fistulifera solaris as revealed by the genome and transcriptome.</title>
        <authorList>
            <person name="Tanaka T."/>
            <person name="Maeda Y."/>
            <person name="Veluchamy A."/>
            <person name="Tanaka M."/>
            <person name="Abida H."/>
            <person name="Marechal E."/>
            <person name="Bowler C."/>
            <person name="Muto M."/>
            <person name="Sunaga Y."/>
            <person name="Tanaka M."/>
            <person name="Yoshino T."/>
            <person name="Taniguchi T."/>
            <person name="Fukuda Y."/>
            <person name="Nemoto M."/>
            <person name="Matsumoto M."/>
            <person name="Wong P.S."/>
            <person name="Aburatani S."/>
            <person name="Fujibuchi W."/>
        </authorList>
    </citation>
    <scope>NUCLEOTIDE SEQUENCE [LARGE SCALE GENOMIC DNA]</scope>
    <source>
        <strain evidence="7 8">JPCC DA0580</strain>
    </source>
</reference>
<comment type="subcellular location">
    <subcellularLocation>
        <location evidence="1">Nucleus</location>
    </subcellularLocation>
</comment>
<dbReference type="PANTHER" id="PTHR13000">
    <property type="entry name" value="NUCLEOPORIN P54"/>
    <property type="match status" value="1"/>
</dbReference>
<keyword evidence="2" id="KW-0813">Transport</keyword>
<protein>
    <recommendedName>
        <fullName evidence="6">Nucleoporin Nup54 alpha-helical domain-containing protein</fullName>
    </recommendedName>
</protein>
<dbReference type="Proteomes" id="UP000198406">
    <property type="component" value="Unassembled WGS sequence"/>
</dbReference>
<evidence type="ECO:0000256" key="3">
    <source>
        <dbReference type="ARBA" id="ARBA00023242"/>
    </source>
</evidence>